<comment type="caution">
    <text evidence="1">The sequence shown here is derived from an EMBL/GenBank/DDBJ whole genome shotgun (WGS) entry which is preliminary data.</text>
</comment>
<dbReference type="EMBL" id="JANPWB010000002">
    <property type="protein sequence ID" value="KAJ1207949.1"/>
    <property type="molecule type" value="Genomic_DNA"/>
</dbReference>
<evidence type="ECO:0000313" key="1">
    <source>
        <dbReference type="EMBL" id="KAJ1207949.1"/>
    </source>
</evidence>
<sequence>MEGPKGSHQRRNLSKSYGIRHKLDRELTQQEDALSALQHQVDNSDASESDCLAVRGRIEDLWGRLDNYVRWDFRQWLYREGDRSGIC</sequence>
<accession>A0AAV7W1V1</accession>
<name>A0AAV7W1V1_PLEWA</name>
<evidence type="ECO:0000313" key="2">
    <source>
        <dbReference type="Proteomes" id="UP001066276"/>
    </source>
</evidence>
<dbReference type="AlphaFoldDB" id="A0AAV7W1V1"/>
<keyword evidence="2" id="KW-1185">Reference proteome</keyword>
<dbReference type="Proteomes" id="UP001066276">
    <property type="component" value="Chromosome 1_2"/>
</dbReference>
<reference evidence="1" key="1">
    <citation type="journal article" date="2022" name="bioRxiv">
        <title>Sequencing and chromosome-scale assembly of the giantPleurodeles waltlgenome.</title>
        <authorList>
            <person name="Brown T."/>
            <person name="Elewa A."/>
            <person name="Iarovenko S."/>
            <person name="Subramanian E."/>
            <person name="Araus A.J."/>
            <person name="Petzold A."/>
            <person name="Susuki M."/>
            <person name="Suzuki K.-i.T."/>
            <person name="Hayashi T."/>
            <person name="Toyoda A."/>
            <person name="Oliveira C."/>
            <person name="Osipova E."/>
            <person name="Leigh N.D."/>
            <person name="Simon A."/>
            <person name="Yun M.H."/>
        </authorList>
    </citation>
    <scope>NUCLEOTIDE SEQUENCE</scope>
    <source>
        <strain evidence="1">20211129_DDA</strain>
        <tissue evidence="1">Liver</tissue>
    </source>
</reference>
<protein>
    <submittedName>
        <fullName evidence="1">Uncharacterized protein</fullName>
    </submittedName>
</protein>
<organism evidence="1 2">
    <name type="scientific">Pleurodeles waltl</name>
    <name type="common">Iberian ribbed newt</name>
    <dbReference type="NCBI Taxonomy" id="8319"/>
    <lineage>
        <taxon>Eukaryota</taxon>
        <taxon>Metazoa</taxon>
        <taxon>Chordata</taxon>
        <taxon>Craniata</taxon>
        <taxon>Vertebrata</taxon>
        <taxon>Euteleostomi</taxon>
        <taxon>Amphibia</taxon>
        <taxon>Batrachia</taxon>
        <taxon>Caudata</taxon>
        <taxon>Salamandroidea</taxon>
        <taxon>Salamandridae</taxon>
        <taxon>Pleurodelinae</taxon>
        <taxon>Pleurodeles</taxon>
    </lineage>
</organism>
<gene>
    <name evidence="1" type="ORF">NDU88_003339</name>
</gene>
<proteinExistence type="predicted"/>